<name>A0ABN8J6W0_9NEOP</name>
<accession>A0ABN8J6W0</accession>
<reference evidence="1" key="1">
    <citation type="submission" date="2022-03" db="EMBL/GenBank/DDBJ databases">
        <authorList>
            <person name="Martin H S."/>
        </authorList>
    </citation>
    <scope>NUCLEOTIDE SEQUENCE [LARGE SCALE GENOMIC DNA]</scope>
</reference>
<keyword evidence="2" id="KW-1185">Reference proteome</keyword>
<organism evidence="1 2">
    <name type="scientific">Iphiclides podalirius</name>
    <name type="common">scarce swallowtail</name>
    <dbReference type="NCBI Taxonomy" id="110791"/>
    <lineage>
        <taxon>Eukaryota</taxon>
        <taxon>Metazoa</taxon>
        <taxon>Ecdysozoa</taxon>
        <taxon>Arthropoda</taxon>
        <taxon>Hexapoda</taxon>
        <taxon>Insecta</taxon>
        <taxon>Pterygota</taxon>
        <taxon>Neoptera</taxon>
        <taxon>Endopterygota</taxon>
        <taxon>Lepidoptera</taxon>
        <taxon>Glossata</taxon>
        <taxon>Ditrysia</taxon>
        <taxon>Papilionoidea</taxon>
        <taxon>Papilionidae</taxon>
        <taxon>Papilioninae</taxon>
        <taxon>Iphiclides</taxon>
    </lineage>
</organism>
<evidence type="ECO:0000313" key="2">
    <source>
        <dbReference type="Proteomes" id="UP000837857"/>
    </source>
</evidence>
<feature type="non-terminal residue" evidence="1">
    <location>
        <position position="60"/>
    </location>
</feature>
<protein>
    <submittedName>
        <fullName evidence="1">Uncharacterized protein</fullName>
    </submittedName>
</protein>
<sequence>MVAWSALALFRRVQSFAGKVRGECERRAPSHAALALAHEWDDIFAPDANARLLRIIRTVI</sequence>
<evidence type="ECO:0000313" key="1">
    <source>
        <dbReference type="EMBL" id="CAH2079146.1"/>
    </source>
</evidence>
<dbReference type="EMBL" id="CAKOGK010000027">
    <property type="protein sequence ID" value="CAH2079146.1"/>
    <property type="molecule type" value="Genomic_DNA"/>
</dbReference>
<gene>
    <name evidence="1" type="ORF">IPOD504_LOCUS17686</name>
</gene>
<comment type="caution">
    <text evidence="1">The sequence shown here is derived from an EMBL/GenBank/DDBJ whole genome shotgun (WGS) entry which is preliminary data.</text>
</comment>
<dbReference type="Proteomes" id="UP000837857">
    <property type="component" value="Unassembled WGS sequence"/>
</dbReference>
<proteinExistence type="predicted"/>